<feature type="region of interest" description="Disordered" evidence="1">
    <location>
        <begin position="1"/>
        <end position="86"/>
    </location>
</feature>
<feature type="compositionally biased region" description="Acidic residues" evidence="1">
    <location>
        <begin position="1"/>
        <end position="44"/>
    </location>
</feature>
<evidence type="ECO:0000256" key="1">
    <source>
        <dbReference type="SAM" id="MobiDB-lite"/>
    </source>
</evidence>
<dbReference type="EMBL" id="BKCJ011847105">
    <property type="protein sequence ID" value="GFD57976.1"/>
    <property type="molecule type" value="Genomic_DNA"/>
</dbReference>
<organism evidence="2">
    <name type="scientific">Tanacetum cinerariifolium</name>
    <name type="common">Dalmatian daisy</name>
    <name type="synonym">Chrysanthemum cinerariifolium</name>
    <dbReference type="NCBI Taxonomy" id="118510"/>
    <lineage>
        <taxon>Eukaryota</taxon>
        <taxon>Viridiplantae</taxon>
        <taxon>Streptophyta</taxon>
        <taxon>Embryophyta</taxon>
        <taxon>Tracheophyta</taxon>
        <taxon>Spermatophyta</taxon>
        <taxon>Magnoliopsida</taxon>
        <taxon>eudicotyledons</taxon>
        <taxon>Gunneridae</taxon>
        <taxon>Pentapetalae</taxon>
        <taxon>asterids</taxon>
        <taxon>campanulids</taxon>
        <taxon>Asterales</taxon>
        <taxon>Asteraceae</taxon>
        <taxon>Asteroideae</taxon>
        <taxon>Anthemideae</taxon>
        <taxon>Anthemidinae</taxon>
        <taxon>Tanacetum</taxon>
    </lineage>
</organism>
<feature type="non-terminal residue" evidence="2">
    <location>
        <position position="86"/>
    </location>
</feature>
<dbReference type="AlphaFoldDB" id="A0A699XJI6"/>
<name>A0A699XJI6_TANCI</name>
<feature type="compositionally biased region" description="Acidic residues" evidence="1">
    <location>
        <begin position="75"/>
        <end position="86"/>
    </location>
</feature>
<protein>
    <submittedName>
        <fullName evidence="2">Uncharacterized protein</fullName>
    </submittedName>
</protein>
<feature type="non-terminal residue" evidence="2">
    <location>
        <position position="1"/>
    </location>
</feature>
<accession>A0A699XJI6</accession>
<evidence type="ECO:0000313" key="2">
    <source>
        <dbReference type="EMBL" id="GFD57976.1"/>
    </source>
</evidence>
<gene>
    <name evidence="2" type="ORF">Tci_929945</name>
</gene>
<proteinExistence type="predicted"/>
<comment type="caution">
    <text evidence="2">The sequence shown here is derived from an EMBL/GenBank/DDBJ whole genome shotgun (WGS) entry which is preliminary data.</text>
</comment>
<reference evidence="2" key="1">
    <citation type="journal article" date="2019" name="Sci. Rep.">
        <title>Draft genome of Tanacetum cinerariifolium, the natural source of mosquito coil.</title>
        <authorList>
            <person name="Yamashiro T."/>
            <person name="Shiraishi A."/>
            <person name="Satake H."/>
            <person name="Nakayama K."/>
        </authorList>
    </citation>
    <scope>NUCLEOTIDE SEQUENCE</scope>
</reference>
<sequence>NSEEGDSDDDEDDDDDDDDQEVERDDEKNGEEEGVDDEQESDEEGFIHPSLSTHTEEEPRDEESFNPISKTPKDTDDEGNGEEDLD</sequence>